<comment type="caution">
    <text evidence="2">The sequence shown here is derived from an EMBL/GenBank/DDBJ whole genome shotgun (WGS) entry which is preliminary data.</text>
</comment>
<organism evidence="2 3">
    <name type="scientific">Apiospora hydei</name>
    <dbReference type="NCBI Taxonomy" id="1337664"/>
    <lineage>
        <taxon>Eukaryota</taxon>
        <taxon>Fungi</taxon>
        <taxon>Dikarya</taxon>
        <taxon>Ascomycota</taxon>
        <taxon>Pezizomycotina</taxon>
        <taxon>Sordariomycetes</taxon>
        <taxon>Xylariomycetidae</taxon>
        <taxon>Amphisphaeriales</taxon>
        <taxon>Apiosporaceae</taxon>
        <taxon>Apiospora</taxon>
    </lineage>
</organism>
<name>A0ABR1X7S0_9PEZI</name>
<dbReference type="RefSeq" id="XP_066673482.1">
    <property type="nucleotide sequence ID" value="XM_066806186.1"/>
</dbReference>
<keyword evidence="1" id="KW-1133">Transmembrane helix</keyword>
<dbReference type="Proteomes" id="UP001433268">
    <property type="component" value="Unassembled WGS sequence"/>
</dbReference>
<keyword evidence="3" id="KW-1185">Reference proteome</keyword>
<evidence type="ECO:0000313" key="3">
    <source>
        <dbReference type="Proteomes" id="UP001433268"/>
    </source>
</evidence>
<evidence type="ECO:0000256" key="1">
    <source>
        <dbReference type="SAM" id="Phobius"/>
    </source>
</evidence>
<proteinExistence type="predicted"/>
<keyword evidence="1" id="KW-0472">Membrane</keyword>
<feature type="transmembrane region" description="Helical" evidence="1">
    <location>
        <begin position="75"/>
        <end position="97"/>
    </location>
</feature>
<reference evidence="2 3" key="1">
    <citation type="submission" date="2023-01" db="EMBL/GenBank/DDBJ databases">
        <title>Analysis of 21 Apiospora genomes using comparative genomics revels a genus with tremendous synthesis potential of carbohydrate active enzymes and secondary metabolites.</title>
        <authorList>
            <person name="Sorensen T."/>
        </authorList>
    </citation>
    <scope>NUCLEOTIDE SEQUENCE [LARGE SCALE GENOMIC DNA]</scope>
    <source>
        <strain evidence="2 3">CBS 114990</strain>
    </source>
</reference>
<evidence type="ECO:0000313" key="2">
    <source>
        <dbReference type="EMBL" id="KAK8091510.1"/>
    </source>
</evidence>
<feature type="transmembrane region" description="Helical" evidence="1">
    <location>
        <begin position="20"/>
        <end position="43"/>
    </location>
</feature>
<accession>A0ABR1X7S0</accession>
<keyword evidence="1" id="KW-0812">Transmembrane</keyword>
<protein>
    <submittedName>
        <fullName evidence="2">Uncharacterized protein</fullName>
    </submittedName>
</protein>
<sequence>MWFSSILTRCRDLLKFPETIAPLAFSLFLVFALAGVLGALITIPVLSAKHYNNEETPVTGCKNGTRSTSAGVAQIGHLSLALLESVTAAAIVVALAWDLVIMG</sequence>
<dbReference type="GeneID" id="92039246"/>
<gene>
    <name evidence="2" type="ORF">PG997_001871</name>
</gene>
<dbReference type="EMBL" id="JAQQWN010000003">
    <property type="protein sequence ID" value="KAK8091510.1"/>
    <property type="molecule type" value="Genomic_DNA"/>
</dbReference>